<dbReference type="Proteomes" id="UP000886818">
    <property type="component" value="Chromosome"/>
</dbReference>
<accession>A0ABX8R834</accession>
<evidence type="ECO:0000313" key="3">
    <source>
        <dbReference type="Proteomes" id="UP000886818"/>
    </source>
</evidence>
<dbReference type="EMBL" id="CP078093">
    <property type="protein sequence ID" value="QXM05188.1"/>
    <property type="molecule type" value="Genomic_DNA"/>
</dbReference>
<keyword evidence="3" id="KW-1185">Reference proteome</keyword>
<dbReference type="InterPro" id="IPR046207">
    <property type="entry name" value="DUF6240"/>
</dbReference>
<proteinExistence type="predicted"/>
<evidence type="ECO:0000259" key="1">
    <source>
        <dbReference type="Pfam" id="PF02120"/>
    </source>
</evidence>
<dbReference type="InterPro" id="IPR021136">
    <property type="entry name" value="Flagellar_hook_control-like_C"/>
</dbReference>
<gene>
    <name evidence="2" type="ORF">KVH43_07220</name>
</gene>
<protein>
    <submittedName>
        <fullName evidence="2">Flagellar hook-length control protein FliK</fullName>
    </submittedName>
</protein>
<dbReference type="Pfam" id="PF19753">
    <property type="entry name" value="DUF6240"/>
    <property type="match status" value="1"/>
</dbReference>
<evidence type="ECO:0000313" key="2">
    <source>
        <dbReference type="EMBL" id="QXM05188.1"/>
    </source>
</evidence>
<keyword evidence="2" id="KW-0969">Cilium</keyword>
<keyword evidence="2" id="KW-0966">Cell projection</keyword>
<sequence>MNGLMHLNFASVQKAYGGTIKKPFSVNGILLGKQKNKVQIDVGNKKIVEAVLKDRINERVGDRVFIDKSQIISMRIYDKLEDSQALDIDQYAEILKGYGVAVNEESRGAVKELEKFDIPFSRESIETLIMSKRYMEVIHQELNHDTAVKLLDKDIDIEKDSLEKVANAIKEIKEEESNVSPWRLFSKDNEMTTEEAERIAKSIYGSAMGKDIIDIIKALHRAKAAVNKKNIERIYDIFYRLGKLEGMQDEDFVNIYKEGIKPTIQNLYNAKYHVKKSVVPSNGEASRWAVKNYEEYGIKPIKITNRDLKLIKEKIISHLKEIGIQPTKENVNLAKLFIKMGISLTKESIEQVSGVKEAFNTLMKKFDVEKACKMLKGGLDIEKQDIRRLTVMNQFGLFSKKVNDLSQEVFVKGINKITNMNQIFDKVSTLSFHQISFHLSKGIPFTIKNISKTYDKLNEVDSVKNITLKDEARIKDYVKANEESLKIKAVPQGMIAAFDAGKALFTNGLRVSTVNIKRVFDIYGKYSRIRRKLSPQMIMDSVQEGKALENMTLKELDEYADDKLKAEKLSENVKRDVYIQRMKGMQKLVNSFSSMGEEKRSILPLLIKNNMPFSLREIEGISLFLRNQQQIGHKIGEMVQLIGQIHDPNFRKAILKLDKLSRKMSQRLKNGELEGDKDYQELIQHLESMEKEFNDSEEKDQLKEHIKHLKTSMKIQKKLKTFQFPVLMGDKFRNLQIYVQDSDFLKKQKEKSLTMLMNLDTNNLGQLQIAMKVDKGYVDLTIGVPEKSSVASLKKQLPYLKTMLEEIGYKLREITFDGIEKHYILEGNNQSKGKQRGIFTLEI</sequence>
<reference evidence="2" key="1">
    <citation type="submission" date="2021-07" db="EMBL/GenBank/DDBJ databases">
        <title>Complete genome sequence of Crassaminicella sp. 143-21, isolated from a deep-sea hydrothermal vent.</title>
        <authorList>
            <person name="Li X."/>
        </authorList>
    </citation>
    <scope>NUCLEOTIDE SEQUENCE</scope>
    <source>
        <strain evidence="2">143-21</strain>
    </source>
</reference>
<organism evidence="2 3">
    <name type="scientific">Crassaminicella indica</name>
    <dbReference type="NCBI Taxonomy" id="2855394"/>
    <lineage>
        <taxon>Bacteria</taxon>
        <taxon>Bacillati</taxon>
        <taxon>Bacillota</taxon>
        <taxon>Clostridia</taxon>
        <taxon>Eubacteriales</taxon>
        <taxon>Clostridiaceae</taxon>
        <taxon>Crassaminicella</taxon>
    </lineage>
</organism>
<name>A0ABX8R834_9CLOT</name>
<feature type="domain" description="Flagellar hook-length control protein-like C-terminal" evidence="1">
    <location>
        <begin position="747"/>
        <end position="817"/>
    </location>
</feature>
<dbReference type="RefSeq" id="WP_218281888.1">
    <property type="nucleotide sequence ID" value="NZ_CP078093.1"/>
</dbReference>
<dbReference type="Pfam" id="PF02120">
    <property type="entry name" value="Flg_hook"/>
    <property type="match status" value="1"/>
</dbReference>
<keyword evidence="2" id="KW-0282">Flagellum</keyword>